<feature type="compositionally biased region" description="Low complexity" evidence="1">
    <location>
        <begin position="153"/>
        <end position="175"/>
    </location>
</feature>
<proteinExistence type="predicted"/>
<evidence type="ECO:0000256" key="1">
    <source>
        <dbReference type="SAM" id="MobiDB-lite"/>
    </source>
</evidence>
<dbReference type="AlphaFoldDB" id="A0A182SFC8"/>
<reference evidence="2" key="2">
    <citation type="submission" date="2020-05" db="UniProtKB">
        <authorList>
            <consortium name="EnsemblMetazoa"/>
        </authorList>
    </citation>
    <scope>IDENTIFICATION</scope>
    <source>
        <strain evidence="2">maculatus3</strain>
    </source>
</reference>
<sequence length="491" mass="55745">MLDQGMQLKCLLYMEQIADQIQYDPYRFDADFVRKVYTLGDRLKYYDPVMEKALDESVNNTGRGNVYANVEDPQWLKQLNEILLNNSSSGASHYNNAGDGQTVYDYGSGYGYAGEQSAVGVAAQEHAGPEQETNDINKQFNEINQQLGQLNLQYSDQPGQSGQQYQQNLRTQEQPWQHHHHRHHQHYHEEEEQEEHDVDEEEDEEQKDDCDRSSLSPSPAIDVTQEANAATFDYHRVTQQLQHQRDACVSSIKPVGNRNRSRDTSATSSSPLSETFRGNYCANKSTNAAKHVQRLPQQQQRTQHQYRRQATVKPIARHQTNQLHVAPVKHVQFDVLKSGGKPTQNHLPQGQLVVRKVRKKRRKVSLPGGTTSTAAVLSASSHIHPERRHGATSMKLSKAFLYTARSRRDGFLATRAVVYNGTYPIDMPFCSRFKDYNYSGESSDSAENSDGGKAVIDEGIRDYFEGKDLGSLRRRRGSDRTLLTYAIDEPL</sequence>
<feature type="compositionally biased region" description="Polar residues" evidence="1">
    <location>
        <begin position="264"/>
        <end position="273"/>
    </location>
</feature>
<protein>
    <submittedName>
        <fullName evidence="2">Uncharacterized protein</fullName>
    </submittedName>
</protein>
<organism evidence="2 3">
    <name type="scientific">Anopheles maculatus</name>
    <dbReference type="NCBI Taxonomy" id="74869"/>
    <lineage>
        <taxon>Eukaryota</taxon>
        <taxon>Metazoa</taxon>
        <taxon>Ecdysozoa</taxon>
        <taxon>Arthropoda</taxon>
        <taxon>Hexapoda</taxon>
        <taxon>Insecta</taxon>
        <taxon>Pterygota</taxon>
        <taxon>Neoptera</taxon>
        <taxon>Endopterygota</taxon>
        <taxon>Diptera</taxon>
        <taxon>Nematocera</taxon>
        <taxon>Culicoidea</taxon>
        <taxon>Culicidae</taxon>
        <taxon>Anophelinae</taxon>
        <taxon>Anopheles</taxon>
        <taxon>Anopheles maculatus group</taxon>
    </lineage>
</organism>
<dbReference type="EnsemblMetazoa" id="AMAM005677-RA">
    <property type="protein sequence ID" value="AMAM005677-PA"/>
    <property type="gene ID" value="AMAM005677"/>
</dbReference>
<accession>A0A182SFC8</accession>
<evidence type="ECO:0000313" key="2">
    <source>
        <dbReference type="EnsemblMetazoa" id="AMAM005677-PA"/>
    </source>
</evidence>
<feature type="compositionally biased region" description="Basic residues" evidence="1">
    <location>
        <begin position="177"/>
        <end position="186"/>
    </location>
</feature>
<keyword evidence="3" id="KW-1185">Reference proteome</keyword>
<dbReference type="VEuPathDB" id="VectorBase:AMAM005677"/>
<reference evidence="3" key="1">
    <citation type="submission" date="2013-09" db="EMBL/GenBank/DDBJ databases">
        <title>The Genome Sequence of Anopheles maculatus species B.</title>
        <authorList>
            <consortium name="The Broad Institute Genomics Platform"/>
            <person name="Neafsey D.E."/>
            <person name="Besansky N."/>
            <person name="Howell P."/>
            <person name="Walton C."/>
            <person name="Young S.K."/>
            <person name="Zeng Q."/>
            <person name="Gargeya S."/>
            <person name="Fitzgerald M."/>
            <person name="Haas B."/>
            <person name="Abouelleil A."/>
            <person name="Allen A.W."/>
            <person name="Alvarado L."/>
            <person name="Arachchi H.M."/>
            <person name="Berlin A.M."/>
            <person name="Chapman S.B."/>
            <person name="Gainer-Dewar J."/>
            <person name="Goldberg J."/>
            <person name="Griggs A."/>
            <person name="Gujja S."/>
            <person name="Hansen M."/>
            <person name="Howarth C."/>
            <person name="Imamovic A."/>
            <person name="Ireland A."/>
            <person name="Larimer J."/>
            <person name="McCowan C."/>
            <person name="Murphy C."/>
            <person name="Pearson M."/>
            <person name="Poon T.W."/>
            <person name="Priest M."/>
            <person name="Roberts A."/>
            <person name="Saif S."/>
            <person name="Shea T."/>
            <person name="Sisk P."/>
            <person name="Sykes S."/>
            <person name="Wortman J."/>
            <person name="Nusbaum C."/>
            <person name="Birren B."/>
        </authorList>
    </citation>
    <scope>NUCLEOTIDE SEQUENCE [LARGE SCALE GENOMIC DNA]</scope>
    <source>
        <strain evidence="3">maculatus3</strain>
    </source>
</reference>
<name>A0A182SFC8_9DIPT</name>
<feature type="region of interest" description="Disordered" evidence="1">
    <location>
        <begin position="153"/>
        <end position="222"/>
    </location>
</feature>
<dbReference type="Proteomes" id="UP000075901">
    <property type="component" value="Unassembled WGS sequence"/>
</dbReference>
<feature type="compositionally biased region" description="Acidic residues" evidence="1">
    <location>
        <begin position="190"/>
        <end position="208"/>
    </location>
</feature>
<feature type="region of interest" description="Disordered" evidence="1">
    <location>
        <begin position="250"/>
        <end position="279"/>
    </location>
</feature>
<evidence type="ECO:0000313" key="3">
    <source>
        <dbReference type="Proteomes" id="UP000075901"/>
    </source>
</evidence>